<name>A0A1G2P2Y5_9BACT</name>
<evidence type="ECO:0000313" key="14">
    <source>
        <dbReference type="EMBL" id="OHA41982.1"/>
    </source>
</evidence>
<feature type="region of interest" description="Domain III, AAA+ region" evidence="8">
    <location>
        <begin position="113"/>
        <end position="329"/>
    </location>
</feature>
<dbReference type="SUPFAM" id="SSF48295">
    <property type="entry name" value="TrpR-like"/>
    <property type="match status" value="1"/>
</dbReference>
<feature type="region of interest" description="Domain IV, binds dsDNA" evidence="8">
    <location>
        <begin position="330"/>
        <end position="446"/>
    </location>
</feature>
<proteinExistence type="inferred from homology"/>
<dbReference type="EMBL" id="MHSK01000021">
    <property type="protein sequence ID" value="OHA41982.1"/>
    <property type="molecule type" value="Genomic_DNA"/>
</dbReference>
<dbReference type="PRINTS" id="PR00051">
    <property type="entry name" value="DNAA"/>
</dbReference>
<evidence type="ECO:0000259" key="13">
    <source>
        <dbReference type="SMART" id="SM00760"/>
    </source>
</evidence>
<evidence type="ECO:0000256" key="7">
    <source>
        <dbReference type="ARBA" id="ARBA00023125"/>
    </source>
</evidence>
<dbReference type="SMART" id="SM00382">
    <property type="entry name" value="AAA"/>
    <property type="match status" value="1"/>
</dbReference>
<feature type="binding site" evidence="8">
    <location>
        <position position="159"/>
    </location>
    <ligand>
        <name>ATP</name>
        <dbReference type="ChEBI" id="CHEBI:30616"/>
    </ligand>
</feature>
<dbReference type="GO" id="GO:0005737">
    <property type="term" value="C:cytoplasm"/>
    <property type="evidence" value="ECO:0007669"/>
    <property type="project" value="UniProtKB-SubCell"/>
</dbReference>
<dbReference type="SMART" id="SM00760">
    <property type="entry name" value="Bac_DnaA_C"/>
    <property type="match status" value="1"/>
</dbReference>
<keyword evidence="7 8" id="KW-0238">DNA-binding</keyword>
<dbReference type="InterPro" id="IPR024633">
    <property type="entry name" value="DnaA_N_dom"/>
</dbReference>
<evidence type="ECO:0000256" key="3">
    <source>
        <dbReference type="ARBA" id="ARBA00022705"/>
    </source>
</evidence>
<dbReference type="InterPro" id="IPR013159">
    <property type="entry name" value="DnaA_C"/>
</dbReference>
<feature type="binding site" evidence="8">
    <location>
        <position position="160"/>
    </location>
    <ligand>
        <name>ATP</name>
        <dbReference type="ChEBI" id="CHEBI:30616"/>
    </ligand>
</feature>
<dbReference type="AlphaFoldDB" id="A0A1G2P2Y5"/>
<comment type="caution">
    <text evidence="8">Lacks conserved residue(s) required for the propagation of feature annotation.</text>
</comment>
<dbReference type="GO" id="GO:0008289">
    <property type="term" value="F:lipid binding"/>
    <property type="evidence" value="ECO:0007669"/>
    <property type="project" value="UniProtKB-KW"/>
</dbReference>
<dbReference type="Gene3D" id="3.30.300.180">
    <property type="match status" value="1"/>
</dbReference>
<dbReference type="SUPFAM" id="SSF52540">
    <property type="entry name" value="P-loop containing nucleoside triphosphate hydrolases"/>
    <property type="match status" value="1"/>
</dbReference>
<comment type="domain">
    <text evidence="8">Domain I is involved in oligomerization and binding regulators, domain II is flexibile and of varying length in different bacteria, domain III forms the AAA+ region, while domain IV binds dsDNA.</text>
</comment>
<dbReference type="Gene3D" id="1.10.1750.10">
    <property type="match status" value="1"/>
</dbReference>
<keyword evidence="4 8" id="KW-0547">Nucleotide-binding</keyword>
<dbReference type="Pfam" id="PF08299">
    <property type="entry name" value="Bac_DnaA_C"/>
    <property type="match status" value="1"/>
</dbReference>
<sequence>MVEDKKLWDRVLVEMELGMSKANFTTWLKDTCIIKQEDGVVYLSVPNAFVKDWLTNKFHKPILKALRDFGENIRSVEYIVTKELKKKDEGLKKLAAFNNELPLSEHYINKEDNLNQRYTFDSFVIGPFNEIAYAAAQAVIKKPGTAYNPLFIYGNTGHGKTHLIQSIGNYIKNHYPSKKVHYVTSEKYVVDYVGSMQTNKINQFKDKYKKYDVLIMDDIQFLSNKEKSQEELFHLFNNLYEDNKQIVFSSDKHPNFIPNLEDRLKSRFSQGMIVDIPAPDHESRAAILKTKARQNNFHLEEDIIHLLASELESNIRELEGILNAVICQSQVKGKDLSVMEIKNIIKASVKPKKTVSANDIIKVVANYYNIEEDVIYNKTRRKEVVRPRQIAMYILREDCNVSYPSIGQKLGGRDHTTVIHSCEKIKDGLKNDTSLMEDITQIRSML</sequence>
<dbReference type="InterPro" id="IPR003593">
    <property type="entry name" value="AAA+_ATPase"/>
</dbReference>
<dbReference type="InterPro" id="IPR010921">
    <property type="entry name" value="Trp_repressor/repl_initiator"/>
</dbReference>
<dbReference type="CDD" id="cd06571">
    <property type="entry name" value="Bac_DnaA_C"/>
    <property type="match status" value="1"/>
</dbReference>
<keyword evidence="6 8" id="KW-0446">Lipid-binding</keyword>
<dbReference type="Gene3D" id="3.40.50.300">
    <property type="entry name" value="P-loop containing nucleotide triphosphate hydrolases"/>
    <property type="match status" value="1"/>
</dbReference>
<evidence type="ECO:0000259" key="12">
    <source>
        <dbReference type="SMART" id="SM00382"/>
    </source>
</evidence>
<feature type="domain" description="AAA+ ATPase" evidence="12">
    <location>
        <begin position="146"/>
        <end position="278"/>
    </location>
</feature>
<evidence type="ECO:0000256" key="2">
    <source>
        <dbReference type="ARBA" id="ARBA00022490"/>
    </source>
</evidence>
<comment type="function">
    <text evidence="8 10">Plays an essential role in the initiation and regulation of chromosomal replication. ATP-DnaA binds to the origin of replication (oriC) to initiate formation of the DNA replication initiation complex once per cell cycle. Binds the DnaA box (a 9 base pair repeat at the origin) and separates the double-stranded (ds)DNA. Forms a right-handed helical filament on oriC DNA; dsDNA binds to the exterior of the filament while single-stranded (ss)DNA is stabiized in the filament's interior. The ATP-DnaA-oriC complex binds and stabilizes one strand of the AT-rich DNA unwinding element (DUE), permitting loading of DNA polymerase. After initiation quickly degrades to an ADP-DnaA complex that is not apt for DNA replication. Binds acidic phospholipids.</text>
</comment>
<keyword evidence="3 8" id="KW-0235">DNA replication</keyword>
<accession>A0A1G2P2Y5</accession>
<dbReference type="Proteomes" id="UP000177269">
    <property type="component" value="Unassembled WGS sequence"/>
</dbReference>
<dbReference type="HAMAP" id="MF_00377">
    <property type="entry name" value="DnaA_bact"/>
    <property type="match status" value="1"/>
</dbReference>
<gene>
    <name evidence="8" type="primary">dnaA</name>
    <name evidence="14" type="ORF">A3G52_01655</name>
</gene>
<dbReference type="GO" id="GO:0005524">
    <property type="term" value="F:ATP binding"/>
    <property type="evidence" value="ECO:0007669"/>
    <property type="project" value="UniProtKB-UniRule"/>
</dbReference>
<dbReference type="NCBIfam" id="TIGR00362">
    <property type="entry name" value="DnaA"/>
    <property type="match status" value="1"/>
</dbReference>
<dbReference type="CDD" id="cd00009">
    <property type="entry name" value="AAA"/>
    <property type="match status" value="1"/>
</dbReference>
<dbReference type="InterPro" id="IPR013317">
    <property type="entry name" value="DnaA_dom"/>
</dbReference>
<evidence type="ECO:0000256" key="9">
    <source>
        <dbReference type="NCBIfam" id="TIGR00362"/>
    </source>
</evidence>
<dbReference type="Pfam" id="PF00308">
    <property type="entry name" value="Bac_DnaA"/>
    <property type="match status" value="1"/>
</dbReference>
<dbReference type="Pfam" id="PF11638">
    <property type="entry name" value="DnaA_N"/>
    <property type="match status" value="1"/>
</dbReference>
<protein>
    <recommendedName>
        <fullName evidence="8 9">Chromosomal replication initiator protein DnaA</fullName>
    </recommendedName>
</protein>
<feature type="domain" description="Chromosomal replication initiator DnaA C-terminal" evidence="13">
    <location>
        <begin position="356"/>
        <end position="425"/>
    </location>
</feature>
<dbReference type="InterPro" id="IPR018312">
    <property type="entry name" value="Chromosome_initiator_DnaA_CS"/>
</dbReference>
<dbReference type="PROSITE" id="PS01008">
    <property type="entry name" value="DNAA"/>
    <property type="match status" value="1"/>
</dbReference>
<keyword evidence="5 8" id="KW-0067">ATP-binding</keyword>
<keyword evidence="2 8" id="KW-0963">Cytoplasm</keyword>
<reference evidence="14 15" key="1">
    <citation type="journal article" date="2016" name="Nat. Commun.">
        <title>Thousands of microbial genomes shed light on interconnected biogeochemical processes in an aquifer system.</title>
        <authorList>
            <person name="Anantharaman K."/>
            <person name="Brown C.T."/>
            <person name="Hug L.A."/>
            <person name="Sharon I."/>
            <person name="Castelle C.J."/>
            <person name="Probst A.J."/>
            <person name="Thomas B.C."/>
            <person name="Singh A."/>
            <person name="Wilkins M.J."/>
            <person name="Karaoz U."/>
            <person name="Brodie E.L."/>
            <person name="Williams K.H."/>
            <person name="Hubbard S.S."/>
            <person name="Banfield J.F."/>
        </authorList>
    </citation>
    <scope>NUCLEOTIDE SEQUENCE [LARGE SCALE GENOMIC DNA]</scope>
</reference>
<comment type="subcellular location">
    <subcellularLocation>
        <location evidence="8">Cytoplasm</location>
    </subcellularLocation>
</comment>
<evidence type="ECO:0000256" key="10">
    <source>
        <dbReference type="RuleBase" id="RU000577"/>
    </source>
</evidence>
<dbReference type="GO" id="GO:0005886">
    <property type="term" value="C:plasma membrane"/>
    <property type="evidence" value="ECO:0007669"/>
    <property type="project" value="TreeGrafter"/>
</dbReference>
<dbReference type="PANTHER" id="PTHR30050">
    <property type="entry name" value="CHROMOSOMAL REPLICATION INITIATOR PROTEIN DNAA"/>
    <property type="match status" value="1"/>
</dbReference>
<dbReference type="PANTHER" id="PTHR30050:SF2">
    <property type="entry name" value="CHROMOSOMAL REPLICATION INITIATOR PROTEIN DNAA"/>
    <property type="match status" value="1"/>
</dbReference>
<evidence type="ECO:0000256" key="4">
    <source>
        <dbReference type="ARBA" id="ARBA00022741"/>
    </source>
</evidence>
<dbReference type="InterPro" id="IPR038454">
    <property type="entry name" value="DnaA_N_sf"/>
</dbReference>
<feature type="region of interest" description="Domain I, interacts with DnaA modulators" evidence="8">
    <location>
        <begin position="1"/>
        <end position="93"/>
    </location>
</feature>
<comment type="caution">
    <text evidence="14">The sequence shown here is derived from an EMBL/GenBank/DDBJ whole genome shotgun (WGS) entry which is preliminary data.</text>
</comment>
<comment type="similarity">
    <text evidence="1 8 11">Belongs to the DnaA family.</text>
</comment>
<feature type="binding site" evidence="8">
    <location>
        <position position="157"/>
    </location>
    <ligand>
        <name>ATP</name>
        <dbReference type="ChEBI" id="CHEBI:30616"/>
    </ligand>
</feature>
<dbReference type="GO" id="GO:0006270">
    <property type="term" value="P:DNA replication initiation"/>
    <property type="evidence" value="ECO:0007669"/>
    <property type="project" value="UniProtKB-UniRule"/>
</dbReference>
<evidence type="ECO:0000256" key="8">
    <source>
        <dbReference type="HAMAP-Rule" id="MF_00377"/>
    </source>
</evidence>
<evidence type="ECO:0000256" key="6">
    <source>
        <dbReference type="ARBA" id="ARBA00023121"/>
    </source>
</evidence>
<dbReference type="InterPro" id="IPR027417">
    <property type="entry name" value="P-loop_NTPase"/>
</dbReference>
<feature type="binding site" evidence="8">
    <location>
        <position position="161"/>
    </location>
    <ligand>
        <name>ATP</name>
        <dbReference type="ChEBI" id="CHEBI:30616"/>
    </ligand>
</feature>
<comment type="subunit">
    <text evidence="8">Oligomerizes as a right-handed, spiral filament on DNA at oriC.</text>
</comment>
<dbReference type="Gene3D" id="1.10.8.60">
    <property type="match status" value="1"/>
</dbReference>
<dbReference type="GO" id="GO:0003688">
    <property type="term" value="F:DNA replication origin binding"/>
    <property type="evidence" value="ECO:0007669"/>
    <property type="project" value="UniProtKB-UniRule"/>
</dbReference>
<dbReference type="InterPro" id="IPR001957">
    <property type="entry name" value="Chromosome_initiator_DnaA"/>
</dbReference>
<evidence type="ECO:0000256" key="1">
    <source>
        <dbReference type="ARBA" id="ARBA00006583"/>
    </source>
</evidence>
<dbReference type="FunFam" id="3.40.50.300:FF:000668">
    <property type="entry name" value="Chromosomal replication initiator protein DnaA"/>
    <property type="match status" value="1"/>
</dbReference>
<evidence type="ECO:0000256" key="5">
    <source>
        <dbReference type="ARBA" id="ARBA00022840"/>
    </source>
</evidence>
<evidence type="ECO:0000313" key="15">
    <source>
        <dbReference type="Proteomes" id="UP000177269"/>
    </source>
</evidence>
<evidence type="ECO:0000256" key="11">
    <source>
        <dbReference type="RuleBase" id="RU004227"/>
    </source>
</evidence>
<organism evidence="14 15">
    <name type="scientific">Candidatus Taylorbacteria bacterium RIFCSPLOWO2_12_FULL_43_20</name>
    <dbReference type="NCBI Taxonomy" id="1802332"/>
    <lineage>
        <taxon>Bacteria</taxon>
        <taxon>Candidatus Tayloriibacteriota</taxon>
    </lineage>
</organism>
<dbReference type="GO" id="GO:0006275">
    <property type="term" value="P:regulation of DNA replication"/>
    <property type="evidence" value="ECO:0007669"/>
    <property type="project" value="UniProtKB-UniRule"/>
</dbReference>
<dbReference type="InterPro" id="IPR020591">
    <property type="entry name" value="Chromosome_initiator_DnaA-like"/>
</dbReference>